<protein>
    <submittedName>
        <fullName evidence="4">DNA-binding transcriptional regulator, XRE-family HTH domain</fullName>
    </submittedName>
</protein>
<reference evidence="4 5" key="1">
    <citation type="submission" date="2016-10" db="EMBL/GenBank/DDBJ databases">
        <authorList>
            <person name="de Groot N.N."/>
        </authorList>
    </citation>
    <scope>NUCLEOTIDE SEQUENCE [LARGE SCALE GENOMIC DNA]</scope>
    <source>
        <strain evidence="4 5">DSM 17074</strain>
    </source>
</reference>
<keyword evidence="6" id="KW-1185">Reference proteome</keyword>
<dbReference type="CDD" id="cd00093">
    <property type="entry name" value="HTH_XRE"/>
    <property type="match status" value="1"/>
</dbReference>
<evidence type="ECO:0000259" key="2">
    <source>
        <dbReference type="PROSITE" id="PS50943"/>
    </source>
</evidence>
<organism evidence="4 5">
    <name type="scientific">Halolactibacillus miurensis</name>
    <dbReference type="NCBI Taxonomy" id="306541"/>
    <lineage>
        <taxon>Bacteria</taxon>
        <taxon>Bacillati</taxon>
        <taxon>Bacillota</taxon>
        <taxon>Bacilli</taxon>
        <taxon>Bacillales</taxon>
        <taxon>Bacillaceae</taxon>
        <taxon>Halolactibacillus</taxon>
    </lineage>
</organism>
<dbReference type="RefSeq" id="WP_089854929.1">
    <property type="nucleotide sequence ID" value="NZ_BJWJ01000045.1"/>
</dbReference>
<dbReference type="EMBL" id="BJWJ01000045">
    <property type="protein sequence ID" value="GEM05694.1"/>
    <property type="molecule type" value="Genomic_DNA"/>
</dbReference>
<name>A0A1I6U2J2_9BACI</name>
<dbReference type="GO" id="GO:0003677">
    <property type="term" value="F:DNA binding"/>
    <property type="evidence" value="ECO:0007669"/>
    <property type="project" value="UniProtKB-KW"/>
</dbReference>
<reference evidence="3 6" key="2">
    <citation type="submission" date="2019-07" db="EMBL/GenBank/DDBJ databases">
        <title>Whole genome shotgun sequence of Halolactibacillus miurensis NBRC 100873.</title>
        <authorList>
            <person name="Hosoyama A."/>
            <person name="Uohara A."/>
            <person name="Ohji S."/>
            <person name="Ichikawa N."/>
        </authorList>
    </citation>
    <scope>NUCLEOTIDE SEQUENCE [LARGE SCALE GENOMIC DNA]</scope>
    <source>
        <strain evidence="3 6">NBRC 100873</strain>
    </source>
</reference>
<dbReference type="AlphaFoldDB" id="A0A1I6U2J2"/>
<dbReference type="InterPro" id="IPR001387">
    <property type="entry name" value="Cro/C1-type_HTH"/>
</dbReference>
<dbReference type="Proteomes" id="UP000321773">
    <property type="component" value="Unassembled WGS sequence"/>
</dbReference>
<evidence type="ECO:0000313" key="5">
    <source>
        <dbReference type="Proteomes" id="UP000199139"/>
    </source>
</evidence>
<evidence type="ECO:0000313" key="3">
    <source>
        <dbReference type="EMBL" id="GEM05694.1"/>
    </source>
</evidence>
<keyword evidence="1 4" id="KW-0238">DNA-binding</keyword>
<dbReference type="Gene3D" id="1.10.260.40">
    <property type="entry name" value="lambda repressor-like DNA-binding domains"/>
    <property type="match status" value="1"/>
</dbReference>
<evidence type="ECO:0000313" key="4">
    <source>
        <dbReference type="EMBL" id="SFS95729.1"/>
    </source>
</evidence>
<dbReference type="Pfam" id="PF01381">
    <property type="entry name" value="HTH_3"/>
    <property type="match status" value="1"/>
</dbReference>
<dbReference type="OrthoDB" id="72638at2"/>
<evidence type="ECO:0000256" key="1">
    <source>
        <dbReference type="ARBA" id="ARBA00023125"/>
    </source>
</evidence>
<gene>
    <name evidence="3" type="ORF">HMI01_26820</name>
    <name evidence="4" type="ORF">SAMN05421668_12121</name>
</gene>
<dbReference type="EMBL" id="FPAI01000021">
    <property type="protein sequence ID" value="SFS95729.1"/>
    <property type="molecule type" value="Genomic_DNA"/>
</dbReference>
<proteinExistence type="predicted"/>
<feature type="domain" description="HTH cro/C1-type" evidence="2">
    <location>
        <begin position="10"/>
        <end position="64"/>
    </location>
</feature>
<dbReference type="PANTHER" id="PTHR46558">
    <property type="entry name" value="TRACRIPTIONAL REGULATORY PROTEIN-RELATED-RELATED"/>
    <property type="match status" value="1"/>
</dbReference>
<dbReference type="STRING" id="306541.SAMN05421668_12121"/>
<dbReference type="InterPro" id="IPR010982">
    <property type="entry name" value="Lambda_DNA-bd_dom_sf"/>
</dbReference>
<sequence length="143" mass="16759">MKRDLLPQRLVLLRQENKMTQEELGKIIGVSKAAISKYEKGLVKPSVSSLWDMADFFNVSVDYLIGKSDAFTANVSDHAYISEVVELFEEMRDEEKEKLLMFIKKLNNSDLLFELHSVFDPLNDEQREKMMRLLLFLQKNEFH</sequence>
<evidence type="ECO:0000313" key="6">
    <source>
        <dbReference type="Proteomes" id="UP000321773"/>
    </source>
</evidence>
<dbReference type="SMART" id="SM00530">
    <property type="entry name" value="HTH_XRE"/>
    <property type="match status" value="1"/>
</dbReference>
<dbReference type="PANTHER" id="PTHR46558:SF11">
    <property type="entry name" value="HTH-TYPE TRANSCRIPTIONAL REGULATOR XRE"/>
    <property type="match status" value="1"/>
</dbReference>
<accession>A0A1I6U2J2</accession>
<dbReference type="PROSITE" id="PS50943">
    <property type="entry name" value="HTH_CROC1"/>
    <property type="match status" value="1"/>
</dbReference>
<dbReference type="SUPFAM" id="SSF47413">
    <property type="entry name" value="lambda repressor-like DNA-binding domains"/>
    <property type="match status" value="1"/>
</dbReference>
<dbReference type="Proteomes" id="UP000199139">
    <property type="component" value="Unassembled WGS sequence"/>
</dbReference>